<proteinExistence type="inferred from homology"/>
<comment type="catalytic activity">
    <reaction evidence="1">
        <text>N-terminal L-glutaminyl-[peptide] = N-terminal 5-oxo-L-prolyl-[peptide] + NH4(+)</text>
        <dbReference type="Rhea" id="RHEA:23652"/>
        <dbReference type="Rhea" id="RHEA-COMP:11736"/>
        <dbReference type="Rhea" id="RHEA-COMP:11846"/>
        <dbReference type="ChEBI" id="CHEBI:28938"/>
        <dbReference type="ChEBI" id="CHEBI:64722"/>
        <dbReference type="ChEBI" id="CHEBI:87215"/>
        <dbReference type="EC" id="2.3.2.5"/>
    </reaction>
</comment>
<evidence type="ECO:0000259" key="6">
    <source>
        <dbReference type="Pfam" id="PF04389"/>
    </source>
</evidence>
<dbReference type="InterPro" id="IPR007484">
    <property type="entry name" value="Peptidase_M28"/>
</dbReference>
<name>A0AAV2HA10_LYMST</name>
<dbReference type="EC" id="2.3.2.5" evidence="3"/>
<feature type="domain" description="Peptidase M28" evidence="6">
    <location>
        <begin position="70"/>
        <end position="287"/>
    </location>
</feature>
<gene>
    <name evidence="7" type="ORF">GSLYS_00004642001</name>
</gene>
<dbReference type="Gene3D" id="3.40.630.10">
    <property type="entry name" value="Zn peptidases"/>
    <property type="match status" value="1"/>
</dbReference>
<reference evidence="7 8" key="1">
    <citation type="submission" date="2024-04" db="EMBL/GenBank/DDBJ databases">
        <authorList>
            <consortium name="Genoscope - CEA"/>
            <person name="William W."/>
        </authorList>
    </citation>
    <scope>NUCLEOTIDE SEQUENCE [LARGE SCALE GENOMIC DNA]</scope>
</reference>
<evidence type="ECO:0000256" key="3">
    <source>
        <dbReference type="ARBA" id="ARBA00012012"/>
    </source>
</evidence>
<dbReference type="PANTHER" id="PTHR12283:SF6">
    <property type="entry name" value="GLUTAMINYL-PEPTIDE CYCLOTRANSFERASE-RELATED"/>
    <property type="match status" value="1"/>
</dbReference>
<evidence type="ECO:0000256" key="5">
    <source>
        <dbReference type="ARBA" id="ARBA00023315"/>
    </source>
</evidence>
<keyword evidence="4" id="KW-0808">Transferase</keyword>
<evidence type="ECO:0000256" key="2">
    <source>
        <dbReference type="ARBA" id="ARBA00006014"/>
    </source>
</evidence>
<evidence type="ECO:0000256" key="1">
    <source>
        <dbReference type="ARBA" id="ARBA00000001"/>
    </source>
</evidence>
<evidence type="ECO:0000256" key="4">
    <source>
        <dbReference type="ARBA" id="ARBA00022679"/>
    </source>
</evidence>
<keyword evidence="8" id="KW-1185">Reference proteome</keyword>
<dbReference type="InterPro" id="IPR040234">
    <property type="entry name" value="QC/QCL"/>
</dbReference>
<protein>
    <recommendedName>
        <fullName evidence="3">glutaminyl-peptide cyclotransferase</fullName>
        <ecNumber evidence="3">2.3.2.5</ecNumber>
    </recommendedName>
</protein>
<sequence length="310" mass="35213">MVYDPDDFRFNISGFRDTDLSPFLIARAPGSPGNYQVRQHIKKQFLAIGWTVEEETSVQPTPLGSVTFVNVIATLNPSAKRRVILACHYDSKISPLGFVGAMDSAVPCAIMVALAKRLTQRLQVHKSDTTIQMIFFDGEEALVEWTDTDSLYGSRSLAKKWQVTPDQNDPTKNTLANIVVFILLDLIGHPSTHFQRYFVQSDAFYTELVTIEKCLNASGLLSRGSHQMFEDSRRPFNILDDHMPFYQLGVRILHLITYPYPITWHTLFDNSYSLDDNVMNDMMKIFTVFITNLALKTQLNQSITIATFMP</sequence>
<dbReference type="Proteomes" id="UP001497497">
    <property type="component" value="Unassembled WGS sequence"/>
</dbReference>
<dbReference type="AlphaFoldDB" id="A0AAV2HA10"/>
<dbReference type="SUPFAM" id="SSF53187">
    <property type="entry name" value="Zn-dependent exopeptidases"/>
    <property type="match status" value="1"/>
</dbReference>
<comment type="caution">
    <text evidence="7">The sequence shown here is derived from an EMBL/GenBank/DDBJ whole genome shotgun (WGS) entry which is preliminary data.</text>
</comment>
<keyword evidence="5" id="KW-0012">Acyltransferase</keyword>
<accession>A0AAV2HA10</accession>
<evidence type="ECO:0000313" key="8">
    <source>
        <dbReference type="Proteomes" id="UP001497497"/>
    </source>
</evidence>
<organism evidence="7 8">
    <name type="scientific">Lymnaea stagnalis</name>
    <name type="common">Great pond snail</name>
    <name type="synonym">Helix stagnalis</name>
    <dbReference type="NCBI Taxonomy" id="6523"/>
    <lineage>
        <taxon>Eukaryota</taxon>
        <taxon>Metazoa</taxon>
        <taxon>Spiralia</taxon>
        <taxon>Lophotrochozoa</taxon>
        <taxon>Mollusca</taxon>
        <taxon>Gastropoda</taxon>
        <taxon>Heterobranchia</taxon>
        <taxon>Euthyneura</taxon>
        <taxon>Panpulmonata</taxon>
        <taxon>Hygrophila</taxon>
        <taxon>Lymnaeoidea</taxon>
        <taxon>Lymnaeidae</taxon>
        <taxon>Lymnaea</taxon>
    </lineage>
</organism>
<dbReference type="GO" id="GO:0008270">
    <property type="term" value="F:zinc ion binding"/>
    <property type="evidence" value="ECO:0007669"/>
    <property type="project" value="TreeGrafter"/>
</dbReference>
<dbReference type="Pfam" id="PF04389">
    <property type="entry name" value="Peptidase_M28"/>
    <property type="match status" value="1"/>
</dbReference>
<dbReference type="PANTHER" id="PTHR12283">
    <property type="entry name" value="GLUTAMINYL-PEPTIDE CYCLOTRANSFERASE"/>
    <property type="match status" value="1"/>
</dbReference>
<comment type="similarity">
    <text evidence="2">Belongs to the glutaminyl-peptide cyclotransferase family.</text>
</comment>
<dbReference type="GO" id="GO:0016603">
    <property type="term" value="F:glutaminyl-peptide cyclotransferase activity"/>
    <property type="evidence" value="ECO:0007669"/>
    <property type="project" value="UniProtKB-EC"/>
</dbReference>
<dbReference type="EMBL" id="CAXITT010000070">
    <property type="protein sequence ID" value="CAL1530517.1"/>
    <property type="molecule type" value="Genomic_DNA"/>
</dbReference>
<evidence type="ECO:0000313" key="7">
    <source>
        <dbReference type="EMBL" id="CAL1530517.1"/>
    </source>
</evidence>